<evidence type="ECO:0000313" key="8">
    <source>
        <dbReference type="EMBL" id="RHZ58221.1"/>
    </source>
</evidence>
<gene>
    <name evidence="8" type="ORF">CDV56_101569</name>
</gene>
<keyword evidence="2 4" id="KW-0863">Zinc-finger</keyword>
<dbReference type="GO" id="GO:0008270">
    <property type="term" value="F:zinc ion binding"/>
    <property type="evidence" value="ECO:0007669"/>
    <property type="project" value="UniProtKB-KW"/>
</dbReference>
<dbReference type="PANTHER" id="PTHR14305:SF0">
    <property type="entry name" value="E3 UBIQUITIN-PROTEIN LIGASE CCNB1IP1"/>
    <property type="match status" value="1"/>
</dbReference>
<dbReference type="InterPro" id="IPR001841">
    <property type="entry name" value="Znf_RING"/>
</dbReference>
<keyword evidence="1" id="KW-0479">Metal-binding</keyword>
<evidence type="ECO:0000256" key="2">
    <source>
        <dbReference type="ARBA" id="ARBA00022771"/>
    </source>
</evidence>
<dbReference type="PANTHER" id="PTHR14305">
    <property type="entry name" value="E3 UBIQUITIN-PROTEIN LIGASE CCNB1IP1"/>
    <property type="match status" value="1"/>
</dbReference>
<dbReference type="GO" id="GO:0061630">
    <property type="term" value="F:ubiquitin protein ligase activity"/>
    <property type="evidence" value="ECO:0007669"/>
    <property type="project" value="InterPro"/>
</dbReference>
<dbReference type="AlphaFoldDB" id="A0A397H559"/>
<dbReference type="Proteomes" id="UP000215305">
    <property type="component" value="Unassembled WGS sequence"/>
</dbReference>
<proteinExistence type="predicted"/>
<dbReference type="GO" id="GO:0007131">
    <property type="term" value="P:reciprocal meiotic recombination"/>
    <property type="evidence" value="ECO:0007669"/>
    <property type="project" value="InterPro"/>
</dbReference>
<keyword evidence="5" id="KW-0175">Coiled coil</keyword>
<dbReference type="InterPro" id="IPR017907">
    <property type="entry name" value="Znf_RING_CS"/>
</dbReference>
<dbReference type="InterPro" id="IPR042448">
    <property type="entry name" value="CCNB1IP1"/>
</dbReference>
<dbReference type="GO" id="GO:0000795">
    <property type="term" value="C:synaptonemal complex"/>
    <property type="evidence" value="ECO:0007669"/>
    <property type="project" value="InterPro"/>
</dbReference>
<dbReference type="PROSITE" id="PS00518">
    <property type="entry name" value="ZF_RING_1"/>
    <property type="match status" value="1"/>
</dbReference>
<dbReference type="InterPro" id="IPR013083">
    <property type="entry name" value="Znf_RING/FYVE/PHD"/>
</dbReference>
<feature type="compositionally biased region" description="Polar residues" evidence="6">
    <location>
        <begin position="212"/>
        <end position="236"/>
    </location>
</feature>
<evidence type="ECO:0000256" key="3">
    <source>
        <dbReference type="ARBA" id="ARBA00022833"/>
    </source>
</evidence>
<dbReference type="PROSITE" id="PS50089">
    <property type="entry name" value="ZF_RING_2"/>
    <property type="match status" value="1"/>
</dbReference>
<protein>
    <recommendedName>
        <fullName evidence="7">RING-type domain-containing protein</fullName>
    </recommendedName>
</protein>
<feature type="compositionally biased region" description="Polar residues" evidence="6">
    <location>
        <begin position="301"/>
        <end position="311"/>
    </location>
</feature>
<reference evidence="8" key="1">
    <citation type="submission" date="2018-08" db="EMBL/GenBank/DDBJ databases">
        <title>Draft genome sequence of azole-resistant Aspergillus thermomutatus (Neosartorya pseudofischeri) strain HMR AF 39, isolated from a human nasal aspirate.</title>
        <authorList>
            <person name="Parent-Michaud M."/>
            <person name="Dufresne P.J."/>
            <person name="Fournier E."/>
            <person name="Martineau C."/>
            <person name="Moreira S."/>
            <person name="Perkins V."/>
            <person name="De Repentigny L."/>
            <person name="Dufresne S.F."/>
        </authorList>
    </citation>
    <scope>NUCLEOTIDE SEQUENCE [LARGE SCALE GENOMIC DNA]</scope>
    <source>
        <strain evidence="8">HMR AF 39</strain>
    </source>
</reference>
<dbReference type="VEuPathDB" id="FungiDB:CDV56_101569"/>
<feature type="coiled-coil region" evidence="5">
    <location>
        <begin position="149"/>
        <end position="186"/>
    </location>
</feature>
<comment type="caution">
    <text evidence="8">The sequence shown here is derived from an EMBL/GenBank/DDBJ whole genome shotgun (WGS) entry which is preliminary data.</text>
</comment>
<dbReference type="RefSeq" id="XP_026615351.1">
    <property type="nucleotide sequence ID" value="XM_026755188.1"/>
</dbReference>
<feature type="domain" description="RING-type" evidence="7">
    <location>
        <begin position="12"/>
        <end position="53"/>
    </location>
</feature>
<evidence type="ECO:0000256" key="1">
    <source>
        <dbReference type="ARBA" id="ARBA00022723"/>
    </source>
</evidence>
<feature type="region of interest" description="Disordered" evidence="6">
    <location>
        <begin position="212"/>
        <end position="326"/>
    </location>
</feature>
<sequence length="392" mass="43329">MDFYLRCNALKCRSQLKEQAVVTTCSHIFCLPCADTLGLSRPTHGERRCPACQTVLVNPDDAASTVLNPSEDYKTSVLSGLDPNTIMECASRALVFWAYQTTQEMSVLRGFPVDFCVIVLTWNRFYQEYLGKSLTEKYTTLNTQMDRVIHNANTEISTLQAKLNDMQTTEEQLRKKNQELVDLYREKCKKFTQITNLYNLLKSRAMRSQMKTAASDTVSQTLNSLSNSGNEPSVSALSRPMSVSRPPQTPASRQGNPYPANLEGVEQLHRHQRSGTGSSKGAKQKVDAAAMPPPTVPVNLRNRSIPNATPQHRTRLPGPVRPSTGMSSLPQDSVMFERFHDSNNIPGPYLNSGNTSLNRDSLGFQRPGPGTANGAGNGPSVLRSSLFQNTII</sequence>
<dbReference type="OrthoDB" id="441210at2759"/>
<dbReference type="STRING" id="41047.A0A397H559"/>
<keyword evidence="3" id="KW-0862">Zinc</keyword>
<evidence type="ECO:0000256" key="4">
    <source>
        <dbReference type="PROSITE-ProRule" id="PRU00175"/>
    </source>
</evidence>
<dbReference type="EMBL" id="NKHU02000070">
    <property type="protein sequence ID" value="RHZ58221.1"/>
    <property type="molecule type" value="Genomic_DNA"/>
</dbReference>
<evidence type="ECO:0000256" key="6">
    <source>
        <dbReference type="SAM" id="MobiDB-lite"/>
    </source>
</evidence>
<accession>A0A397H559</accession>
<dbReference type="GeneID" id="38123543"/>
<keyword evidence="9" id="KW-1185">Reference proteome</keyword>
<organism evidence="8 9">
    <name type="scientific">Aspergillus thermomutatus</name>
    <name type="common">Neosartorya pseudofischeri</name>
    <dbReference type="NCBI Taxonomy" id="41047"/>
    <lineage>
        <taxon>Eukaryota</taxon>
        <taxon>Fungi</taxon>
        <taxon>Dikarya</taxon>
        <taxon>Ascomycota</taxon>
        <taxon>Pezizomycotina</taxon>
        <taxon>Eurotiomycetes</taxon>
        <taxon>Eurotiomycetidae</taxon>
        <taxon>Eurotiales</taxon>
        <taxon>Aspergillaceae</taxon>
        <taxon>Aspergillus</taxon>
        <taxon>Aspergillus subgen. Fumigati</taxon>
    </lineage>
</organism>
<dbReference type="SUPFAM" id="SSF57850">
    <property type="entry name" value="RING/U-box"/>
    <property type="match status" value="1"/>
</dbReference>
<evidence type="ECO:0000259" key="7">
    <source>
        <dbReference type="PROSITE" id="PS50089"/>
    </source>
</evidence>
<name>A0A397H559_ASPTH</name>
<dbReference type="Pfam" id="PF14634">
    <property type="entry name" value="zf-RING_5"/>
    <property type="match status" value="1"/>
</dbReference>
<evidence type="ECO:0000256" key="5">
    <source>
        <dbReference type="SAM" id="Coils"/>
    </source>
</evidence>
<dbReference type="Gene3D" id="3.30.40.10">
    <property type="entry name" value="Zinc/RING finger domain, C3HC4 (zinc finger)"/>
    <property type="match status" value="1"/>
</dbReference>
<evidence type="ECO:0000313" key="9">
    <source>
        <dbReference type="Proteomes" id="UP000215305"/>
    </source>
</evidence>